<dbReference type="OrthoDB" id="5571054at2759"/>
<reference evidence="10" key="1">
    <citation type="journal article" date="2020" name="Nat. Commun.">
        <title>Large-scale genome sequencing of mycorrhizal fungi provides insights into the early evolution of symbiotic traits.</title>
        <authorList>
            <person name="Miyauchi S."/>
            <person name="Kiss E."/>
            <person name="Kuo A."/>
            <person name="Drula E."/>
            <person name="Kohler A."/>
            <person name="Sanchez-Garcia M."/>
            <person name="Morin E."/>
            <person name="Andreopoulos B."/>
            <person name="Barry K.W."/>
            <person name="Bonito G."/>
            <person name="Buee M."/>
            <person name="Carver A."/>
            <person name="Chen C."/>
            <person name="Cichocki N."/>
            <person name="Clum A."/>
            <person name="Culley D."/>
            <person name="Crous P.W."/>
            <person name="Fauchery L."/>
            <person name="Girlanda M."/>
            <person name="Hayes R.D."/>
            <person name="Keri Z."/>
            <person name="LaButti K."/>
            <person name="Lipzen A."/>
            <person name="Lombard V."/>
            <person name="Magnuson J."/>
            <person name="Maillard F."/>
            <person name="Murat C."/>
            <person name="Nolan M."/>
            <person name="Ohm R.A."/>
            <person name="Pangilinan J."/>
            <person name="Pereira M.F."/>
            <person name="Perotto S."/>
            <person name="Peter M."/>
            <person name="Pfister S."/>
            <person name="Riley R."/>
            <person name="Sitrit Y."/>
            <person name="Stielow J.B."/>
            <person name="Szollosi G."/>
            <person name="Zifcakova L."/>
            <person name="Stursova M."/>
            <person name="Spatafora J.W."/>
            <person name="Tedersoo L."/>
            <person name="Vaario L.M."/>
            <person name="Yamada A."/>
            <person name="Yan M."/>
            <person name="Wang P."/>
            <person name="Xu J."/>
            <person name="Bruns T."/>
            <person name="Baldrian P."/>
            <person name="Vilgalys R."/>
            <person name="Dunand C."/>
            <person name="Henrissat B."/>
            <person name="Grigoriev I.V."/>
            <person name="Hibbett D."/>
            <person name="Nagy L.G."/>
            <person name="Martin F.M."/>
        </authorList>
    </citation>
    <scope>NUCLEOTIDE SEQUENCE</scope>
    <source>
        <strain evidence="10">UH-Tt-Lm1</strain>
    </source>
</reference>
<feature type="region of interest" description="Disordered" evidence="8">
    <location>
        <begin position="103"/>
        <end position="132"/>
    </location>
</feature>
<dbReference type="FunFam" id="2.130.10.10:FF:000576">
    <property type="entry name" value="Ribosome biogenesis protein ERB1"/>
    <property type="match status" value="1"/>
</dbReference>
<feature type="compositionally biased region" description="Basic and acidic residues" evidence="8">
    <location>
        <begin position="315"/>
        <end position="329"/>
    </location>
</feature>
<feature type="compositionally biased region" description="Acidic residues" evidence="8">
    <location>
        <begin position="111"/>
        <end position="123"/>
    </location>
</feature>
<dbReference type="EMBL" id="WIUZ02000019">
    <property type="protein sequence ID" value="KAF9779497.1"/>
    <property type="molecule type" value="Genomic_DNA"/>
</dbReference>
<keyword evidence="3 7" id="KW-0853">WD repeat</keyword>
<name>A0A9P6H4U9_9AGAM</name>
<feature type="region of interest" description="Disordered" evidence="8">
    <location>
        <begin position="280"/>
        <end position="329"/>
    </location>
</feature>
<dbReference type="InterPro" id="IPR019775">
    <property type="entry name" value="WD40_repeat_CS"/>
</dbReference>
<keyword evidence="2 6" id="KW-0698">rRNA processing</keyword>
<evidence type="ECO:0000256" key="1">
    <source>
        <dbReference type="ARBA" id="ARBA00022517"/>
    </source>
</evidence>
<dbReference type="InterPro" id="IPR012953">
    <property type="entry name" value="BOP1_N_dom"/>
</dbReference>
<evidence type="ECO:0000313" key="11">
    <source>
        <dbReference type="Proteomes" id="UP000736335"/>
    </source>
</evidence>
<dbReference type="Gene3D" id="2.130.10.10">
    <property type="entry name" value="YVTN repeat-like/Quinoprotein amine dehydrogenase"/>
    <property type="match status" value="1"/>
</dbReference>
<sequence>MASVSNSRKRKATAAAPVPKDEQQLSASALEMLSEDEQDEEPESDDGDYEEFPEIDIASDTDDEEDEDVDEEEEDYSSDASGSDTQLPIFPKAKVVISDITGEPKKIYPEIEPDYDSDSSTEDDPNRVGNVPMHWYDDMPHIGYDINGRKVLRPLVGDELDKFLKTQEDPSAWMSALDKNTQTEKQLSPEELDLIRRLYQGENPDAGYDPYEPTVEWFTGKGKEEIMPLSAAPEPKRRWIPSKWEKQKVMKIVRAIRQGRIVPSKPKTSSTESRFYAIWSDPTPSLNPPPLPAPKPRLPTHAESYNPPEEYLPTEEERKEWEGTDKEDRERDFLPQKYSALRLVPAYDQFIQQRFGRQLDLYLAPRIQRTKLRIDPNSLIPKLPSPNSLKPFPTYKCLSFSHGASRLRCISASPDGAWVISASEDGTISLWEVIVGREVKKWSASGKVGSVSWCPNQESYYFIVGLEGRLEFFIPPNLPPSLYTFTKKFLAPATLPPQPAAPSPLKWTSSSDPEKPLLVIANLSGLVKQISWHPRGDYFATVSSDGGVWIHQVTKRHSQSPFKKIKGTVQMVLFHPKKPNFFVATQTYVRLYNLSEQKLIKTLMPGIKWISSMSVHPSGEHIIVGGYDRKLCWFDLELSDKPYKILRYHARAIRSLHFHPTYPLFASSSDDGTVQIFHARIYHDLMTDPLIVPLKILRGHTVKDGLGVLQVEWVPRQPWLLSAGADGKVDLWCS</sequence>
<dbReference type="Pfam" id="PF00400">
    <property type="entry name" value="WD40"/>
    <property type="match status" value="5"/>
</dbReference>
<dbReference type="PANTHER" id="PTHR17605">
    <property type="entry name" value="RIBOSOME BIOGENESIS PROTEIN BOP1 BLOCK OF PROLIFERATION 1 PROTEIN"/>
    <property type="match status" value="1"/>
</dbReference>
<dbReference type="GO" id="GO:0030687">
    <property type="term" value="C:preribosome, large subunit precursor"/>
    <property type="evidence" value="ECO:0007669"/>
    <property type="project" value="UniProtKB-UniRule"/>
</dbReference>
<comment type="function">
    <text evidence="6">Component of the NOP7 complex, which is required for maturation of the 25S and 5.8S ribosomal RNAs and formation of the 60S ribosome.</text>
</comment>
<evidence type="ECO:0000256" key="6">
    <source>
        <dbReference type="HAMAP-Rule" id="MF_03027"/>
    </source>
</evidence>
<evidence type="ECO:0000256" key="5">
    <source>
        <dbReference type="ARBA" id="ARBA00023242"/>
    </source>
</evidence>
<accession>A0A9P6H4U9</accession>
<comment type="caution">
    <text evidence="10">The sequence shown here is derived from an EMBL/GenBank/DDBJ whole genome shotgun (WGS) entry which is preliminary data.</text>
</comment>
<comment type="similarity">
    <text evidence="6">Belongs to the WD repeat BOP1/ERB1 family.</text>
</comment>
<dbReference type="SUPFAM" id="SSF50978">
    <property type="entry name" value="WD40 repeat-like"/>
    <property type="match status" value="1"/>
</dbReference>
<proteinExistence type="inferred from homology"/>
<feature type="domain" description="BOP1 N-terminal" evidence="9">
    <location>
        <begin position="136"/>
        <end position="393"/>
    </location>
</feature>
<dbReference type="AlphaFoldDB" id="A0A9P6H4U9"/>
<dbReference type="Pfam" id="PF08145">
    <property type="entry name" value="BOP1NT"/>
    <property type="match status" value="1"/>
</dbReference>
<dbReference type="InterPro" id="IPR001680">
    <property type="entry name" value="WD40_rpt"/>
</dbReference>
<keyword evidence="11" id="KW-1185">Reference proteome</keyword>
<feature type="region of interest" description="Disordered" evidence="8">
    <location>
        <begin position="1"/>
        <end position="91"/>
    </location>
</feature>
<dbReference type="InterPro" id="IPR028598">
    <property type="entry name" value="BOP1/Erb1"/>
</dbReference>
<protein>
    <recommendedName>
        <fullName evidence="6">Ribosome biogenesis protein ERB1</fullName>
    </recommendedName>
    <alternativeName>
        <fullName evidence="6">Eukaryotic ribosome biogenesis protein 1</fullName>
    </alternativeName>
</protein>
<feature type="repeat" description="WD" evidence="7">
    <location>
        <begin position="646"/>
        <end position="687"/>
    </location>
</feature>
<evidence type="ECO:0000313" key="10">
    <source>
        <dbReference type="EMBL" id="KAF9779497.1"/>
    </source>
</evidence>
<dbReference type="GO" id="GO:0005654">
    <property type="term" value="C:nucleoplasm"/>
    <property type="evidence" value="ECO:0007669"/>
    <property type="project" value="UniProtKB-SubCell"/>
</dbReference>
<keyword evidence="5 6" id="KW-0539">Nucleus</keyword>
<evidence type="ECO:0000256" key="3">
    <source>
        <dbReference type="ARBA" id="ARBA00022574"/>
    </source>
</evidence>
<feature type="compositionally biased region" description="Pro residues" evidence="8">
    <location>
        <begin position="285"/>
        <end position="297"/>
    </location>
</feature>
<dbReference type="GO" id="GO:0000466">
    <property type="term" value="P:maturation of 5.8S rRNA from tricistronic rRNA transcript (SSU-rRNA, 5.8S rRNA, LSU-rRNA)"/>
    <property type="evidence" value="ECO:0007669"/>
    <property type="project" value="UniProtKB-UniRule"/>
</dbReference>
<dbReference type="InterPro" id="IPR015943">
    <property type="entry name" value="WD40/YVTN_repeat-like_dom_sf"/>
</dbReference>
<dbReference type="Proteomes" id="UP000736335">
    <property type="component" value="Unassembled WGS sequence"/>
</dbReference>
<dbReference type="InterPro" id="IPR036322">
    <property type="entry name" value="WD40_repeat_dom_sf"/>
</dbReference>
<dbReference type="GO" id="GO:0043021">
    <property type="term" value="F:ribonucleoprotein complex binding"/>
    <property type="evidence" value="ECO:0007669"/>
    <property type="project" value="UniProtKB-UniRule"/>
</dbReference>
<evidence type="ECO:0000256" key="4">
    <source>
        <dbReference type="ARBA" id="ARBA00022737"/>
    </source>
</evidence>
<comment type="subcellular location">
    <subcellularLocation>
        <location evidence="6">Nucleus</location>
        <location evidence="6">Nucleolus</location>
    </subcellularLocation>
    <subcellularLocation>
        <location evidence="6">Nucleus</location>
        <location evidence="6">Nucleoplasm</location>
    </subcellularLocation>
</comment>
<feature type="compositionally biased region" description="Acidic residues" evidence="8">
    <location>
        <begin position="33"/>
        <end position="77"/>
    </location>
</feature>
<evidence type="ECO:0000259" key="9">
    <source>
        <dbReference type="SMART" id="SM01035"/>
    </source>
</evidence>
<dbReference type="PROSITE" id="PS50082">
    <property type="entry name" value="WD_REPEATS_2"/>
    <property type="match status" value="2"/>
</dbReference>
<dbReference type="PROSITE" id="PS00678">
    <property type="entry name" value="WD_REPEATS_1"/>
    <property type="match status" value="1"/>
</dbReference>
<evidence type="ECO:0000256" key="2">
    <source>
        <dbReference type="ARBA" id="ARBA00022552"/>
    </source>
</evidence>
<comment type="subunit">
    <text evidence="6">Component of the NOP7 complex, composed of ERB1, NOP7 and YTM1. Within the NOP7 complex ERB1 appears to interact directly with NOP7 and YTM1. The NOP7 complex also associates with the 66S pre-ribosome.</text>
</comment>
<dbReference type="GO" id="GO:0000463">
    <property type="term" value="P:maturation of LSU-rRNA from tricistronic rRNA transcript (SSU-rRNA, 5.8S rRNA, LSU-rRNA)"/>
    <property type="evidence" value="ECO:0007669"/>
    <property type="project" value="UniProtKB-UniRule"/>
</dbReference>
<organism evidence="10 11">
    <name type="scientific">Thelephora terrestris</name>
    <dbReference type="NCBI Taxonomy" id="56493"/>
    <lineage>
        <taxon>Eukaryota</taxon>
        <taxon>Fungi</taxon>
        <taxon>Dikarya</taxon>
        <taxon>Basidiomycota</taxon>
        <taxon>Agaricomycotina</taxon>
        <taxon>Agaricomycetes</taxon>
        <taxon>Thelephorales</taxon>
        <taxon>Thelephoraceae</taxon>
        <taxon>Thelephora</taxon>
    </lineage>
</organism>
<dbReference type="GO" id="GO:0070545">
    <property type="term" value="C:PeBoW complex"/>
    <property type="evidence" value="ECO:0007669"/>
    <property type="project" value="TreeGrafter"/>
</dbReference>
<dbReference type="HAMAP" id="MF_03027">
    <property type="entry name" value="BOP1"/>
    <property type="match status" value="1"/>
</dbReference>
<evidence type="ECO:0000256" key="7">
    <source>
        <dbReference type="PROSITE-ProRule" id="PRU00221"/>
    </source>
</evidence>
<keyword evidence="1 6" id="KW-0690">Ribosome biogenesis</keyword>
<evidence type="ECO:0000256" key="8">
    <source>
        <dbReference type="SAM" id="MobiDB-lite"/>
    </source>
</evidence>
<dbReference type="PANTHER" id="PTHR17605:SF0">
    <property type="entry name" value="RIBOSOME BIOGENESIS PROTEIN BOP1"/>
    <property type="match status" value="1"/>
</dbReference>
<dbReference type="SMART" id="SM00320">
    <property type="entry name" value="WD40"/>
    <property type="match status" value="6"/>
</dbReference>
<keyword evidence="4" id="KW-0677">Repeat</keyword>
<gene>
    <name evidence="6" type="primary">ERB1</name>
    <name evidence="10" type="ORF">BJ322DRAFT_1087842</name>
</gene>
<feature type="repeat" description="WD" evidence="7">
    <location>
        <begin position="400"/>
        <end position="441"/>
    </location>
</feature>
<reference evidence="10" key="2">
    <citation type="submission" date="2020-11" db="EMBL/GenBank/DDBJ databases">
        <authorList>
            <consortium name="DOE Joint Genome Institute"/>
            <person name="Kuo A."/>
            <person name="Miyauchi S."/>
            <person name="Kiss E."/>
            <person name="Drula E."/>
            <person name="Kohler A."/>
            <person name="Sanchez-Garcia M."/>
            <person name="Andreopoulos B."/>
            <person name="Barry K.W."/>
            <person name="Bonito G."/>
            <person name="Buee M."/>
            <person name="Carver A."/>
            <person name="Chen C."/>
            <person name="Cichocki N."/>
            <person name="Clum A."/>
            <person name="Culley D."/>
            <person name="Crous P.W."/>
            <person name="Fauchery L."/>
            <person name="Girlanda M."/>
            <person name="Hayes R."/>
            <person name="Keri Z."/>
            <person name="Labutti K."/>
            <person name="Lipzen A."/>
            <person name="Lombard V."/>
            <person name="Magnuson J."/>
            <person name="Maillard F."/>
            <person name="Morin E."/>
            <person name="Murat C."/>
            <person name="Nolan M."/>
            <person name="Ohm R."/>
            <person name="Pangilinan J."/>
            <person name="Pereira M."/>
            <person name="Perotto S."/>
            <person name="Peter M."/>
            <person name="Riley R."/>
            <person name="Sitrit Y."/>
            <person name="Stielow B."/>
            <person name="Szollosi G."/>
            <person name="Zifcakova L."/>
            <person name="Stursova M."/>
            <person name="Spatafora J.W."/>
            <person name="Tedersoo L."/>
            <person name="Vaario L.-M."/>
            <person name="Yamada A."/>
            <person name="Yan M."/>
            <person name="Wang P."/>
            <person name="Xu J."/>
            <person name="Bruns T."/>
            <person name="Baldrian P."/>
            <person name="Vilgalys R."/>
            <person name="Henrissat B."/>
            <person name="Grigoriev I.V."/>
            <person name="Hibbett D."/>
            <person name="Nagy L.G."/>
            <person name="Martin F.M."/>
        </authorList>
    </citation>
    <scope>NUCLEOTIDE SEQUENCE</scope>
    <source>
        <strain evidence="10">UH-Tt-Lm1</strain>
    </source>
</reference>
<dbReference type="PROSITE" id="PS50294">
    <property type="entry name" value="WD_REPEATS_REGION"/>
    <property type="match status" value="1"/>
</dbReference>
<dbReference type="SMART" id="SM01035">
    <property type="entry name" value="BOP1NT"/>
    <property type="match status" value="1"/>
</dbReference>